<evidence type="ECO:0000313" key="6">
    <source>
        <dbReference type="Proteomes" id="UP000011864"/>
    </source>
</evidence>
<dbReference type="PANTHER" id="PTHR42939">
    <property type="entry name" value="ABC TRANSPORTER ATP-BINDING PROTEIN ALBC-RELATED"/>
    <property type="match status" value="1"/>
</dbReference>
<dbReference type="STRING" id="1129794.C427_1954"/>
<dbReference type="eggNOG" id="COG1131">
    <property type="taxonomic scope" value="Bacteria"/>
</dbReference>
<evidence type="ECO:0000256" key="3">
    <source>
        <dbReference type="ARBA" id="ARBA00022840"/>
    </source>
</evidence>
<dbReference type="InterPro" id="IPR003593">
    <property type="entry name" value="AAA+_ATPase"/>
</dbReference>
<dbReference type="Gene3D" id="3.40.50.300">
    <property type="entry name" value="P-loop containing nucleotide triphosphate hydrolases"/>
    <property type="match status" value="1"/>
</dbReference>
<keyword evidence="2" id="KW-0547">Nucleotide-binding</keyword>
<dbReference type="RefSeq" id="WP_007636172.1">
    <property type="nucleotide sequence ID" value="NC_020514.1"/>
</dbReference>
<dbReference type="GO" id="GO:0005524">
    <property type="term" value="F:ATP binding"/>
    <property type="evidence" value="ECO:0007669"/>
    <property type="project" value="UniProtKB-KW"/>
</dbReference>
<name>K6YV97_9ALTE</name>
<dbReference type="Pfam" id="PF00005">
    <property type="entry name" value="ABC_tran"/>
    <property type="match status" value="1"/>
</dbReference>
<dbReference type="EMBL" id="CP003837">
    <property type="protein sequence ID" value="AGH44063.1"/>
    <property type="molecule type" value="Genomic_DNA"/>
</dbReference>
<dbReference type="AlphaFoldDB" id="K6YV97"/>
<dbReference type="PATRIC" id="fig|1129794.4.peg.1935"/>
<dbReference type="Proteomes" id="UP000011864">
    <property type="component" value="Chromosome"/>
</dbReference>
<dbReference type="InterPro" id="IPR051782">
    <property type="entry name" value="ABC_Transporter_VariousFunc"/>
</dbReference>
<dbReference type="SUPFAM" id="SSF52540">
    <property type="entry name" value="P-loop containing nucleoside triphosphate hydrolases"/>
    <property type="match status" value="1"/>
</dbReference>
<dbReference type="InterPro" id="IPR003439">
    <property type="entry name" value="ABC_transporter-like_ATP-bd"/>
</dbReference>
<sequence length="210" mass="23541">MIKQQGSLRLLVFEKISHYYQNRCVFDDFCIEINEPRVLISGPNGSGKTTLLMLAAGLITPDAGKVSFNQQSVLTTESKKHIGISASKVALPGFLTVAELLDFHQRQFNCEPNEHWLTQFGLKQYWHTKVDNLSLGNYKKLSLLTAVMHQPKLLLLDEPANGLDDKARLALNLLLSDYPGQVIIASHEAIAAEHQQVRQIQLQRSEPDPV</sequence>
<accession>K6YV97</accession>
<keyword evidence="3" id="KW-0067">ATP-binding</keyword>
<dbReference type="SMART" id="SM00382">
    <property type="entry name" value="AAA"/>
    <property type="match status" value="1"/>
</dbReference>
<gene>
    <name evidence="5" type="ORF">C427_1954</name>
</gene>
<proteinExistence type="predicted"/>
<evidence type="ECO:0000313" key="5">
    <source>
        <dbReference type="EMBL" id="AGH44063.1"/>
    </source>
</evidence>
<keyword evidence="1" id="KW-0813">Transport</keyword>
<evidence type="ECO:0000256" key="1">
    <source>
        <dbReference type="ARBA" id="ARBA00022448"/>
    </source>
</evidence>
<reference evidence="5 6" key="1">
    <citation type="journal article" date="2013" name="Genome Announc.">
        <title>Complete Genome Sequence of Glaciecola psychrophila Strain 170T.</title>
        <authorList>
            <person name="Yin J."/>
            <person name="Chen J."/>
            <person name="Liu G."/>
            <person name="Yu Y."/>
            <person name="Song L."/>
            <person name="Wang X."/>
            <person name="Qu X."/>
        </authorList>
    </citation>
    <scope>NUCLEOTIDE SEQUENCE [LARGE SCALE GENOMIC DNA]</scope>
    <source>
        <strain evidence="5 6">170</strain>
    </source>
</reference>
<dbReference type="KEGG" id="gps:C427_1954"/>
<organism evidence="5 6">
    <name type="scientific">Paraglaciecola psychrophila 170</name>
    <dbReference type="NCBI Taxonomy" id="1129794"/>
    <lineage>
        <taxon>Bacteria</taxon>
        <taxon>Pseudomonadati</taxon>
        <taxon>Pseudomonadota</taxon>
        <taxon>Gammaproteobacteria</taxon>
        <taxon>Alteromonadales</taxon>
        <taxon>Alteromonadaceae</taxon>
        <taxon>Paraglaciecola</taxon>
    </lineage>
</organism>
<dbReference type="HOGENOM" id="CLU_000604_1_2_6"/>
<dbReference type="PROSITE" id="PS50893">
    <property type="entry name" value="ABC_TRANSPORTER_2"/>
    <property type="match status" value="1"/>
</dbReference>
<dbReference type="GO" id="GO:0016887">
    <property type="term" value="F:ATP hydrolysis activity"/>
    <property type="evidence" value="ECO:0007669"/>
    <property type="project" value="InterPro"/>
</dbReference>
<protein>
    <recommendedName>
        <fullName evidence="4">ABC transporter domain-containing protein</fullName>
    </recommendedName>
</protein>
<dbReference type="PANTHER" id="PTHR42939:SF1">
    <property type="entry name" value="ABC TRANSPORTER ATP-BINDING PROTEIN ALBC-RELATED"/>
    <property type="match status" value="1"/>
</dbReference>
<dbReference type="InterPro" id="IPR027417">
    <property type="entry name" value="P-loop_NTPase"/>
</dbReference>
<evidence type="ECO:0000256" key="2">
    <source>
        <dbReference type="ARBA" id="ARBA00022741"/>
    </source>
</evidence>
<dbReference type="OrthoDB" id="5945851at2"/>
<evidence type="ECO:0000259" key="4">
    <source>
        <dbReference type="PROSITE" id="PS50893"/>
    </source>
</evidence>
<feature type="domain" description="ABC transporter" evidence="4">
    <location>
        <begin position="11"/>
        <end position="210"/>
    </location>
</feature>
<keyword evidence="6" id="KW-1185">Reference proteome</keyword>